<organism evidence="4 5">
    <name type="scientific">Penicillium cosmopolitanum</name>
    <dbReference type="NCBI Taxonomy" id="1131564"/>
    <lineage>
        <taxon>Eukaryota</taxon>
        <taxon>Fungi</taxon>
        <taxon>Dikarya</taxon>
        <taxon>Ascomycota</taxon>
        <taxon>Pezizomycotina</taxon>
        <taxon>Eurotiomycetes</taxon>
        <taxon>Eurotiomycetidae</taxon>
        <taxon>Eurotiales</taxon>
        <taxon>Aspergillaceae</taxon>
        <taxon>Penicillium</taxon>
    </lineage>
</organism>
<dbReference type="AlphaFoldDB" id="A0A9W9SHL7"/>
<evidence type="ECO:0000256" key="1">
    <source>
        <dbReference type="ARBA" id="ARBA00010364"/>
    </source>
</evidence>
<feature type="region of interest" description="Disordered" evidence="2">
    <location>
        <begin position="136"/>
        <end position="161"/>
    </location>
</feature>
<protein>
    <recommendedName>
        <fullName evidence="3">Ribonucleases P/MRP subunit Pop8-like domain-containing protein</fullName>
    </recommendedName>
</protein>
<sequence length="300" mass="31919">MSRPALLRLLAHKSKASLGLYDLHISCYVKPNAAANRAGVTKVGTDRVDVSVALAPRENAANAAVSEIIAEVFQVPKSNVTVTRGAKAREKTLSITELEIKHGSEEAFMKQATQNLIDSFAHLNTRPSKRFITSQSMEMATETSSSASLKRKAEGTSSNTIHFTSRNPPWTYLMLQLIPQPDSSSPQPLDALSARTYLSSALSQFLGVAGTAIPVDILKVENKATTSKTDQTTSHSTIGNKYDCAWVRVPREDSAAVVAALSSWIGGGSGNGANVAWRVCAKGNYLGALVSGSGADLFVP</sequence>
<feature type="compositionally biased region" description="Polar residues" evidence="2">
    <location>
        <begin position="136"/>
        <end position="148"/>
    </location>
</feature>
<evidence type="ECO:0000313" key="4">
    <source>
        <dbReference type="EMBL" id="KAJ5378741.1"/>
    </source>
</evidence>
<proteinExistence type="inferred from homology"/>
<reference evidence="4" key="1">
    <citation type="submission" date="2022-12" db="EMBL/GenBank/DDBJ databases">
        <authorList>
            <person name="Petersen C."/>
        </authorList>
    </citation>
    <scope>NUCLEOTIDE SEQUENCE</scope>
    <source>
        <strain evidence="4">IBT 29677</strain>
    </source>
</reference>
<dbReference type="Pfam" id="PF20976">
    <property type="entry name" value="Pop8"/>
    <property type="match status" value="1"/>
</dbReference>
<feature type="domain" description="Ribonucleases P/MRP subunit Pop8-like" evidence="3">
    <location>
        <begin position="169"/>
        <end position="264"/>
    </location>
</feature>
<dbReference type="GeneID" id="81375477"/>
<keyword evidence="5" id="KW-1185">Reference proteome</keyword>
<dbReference type="EMBL" id="JAPZBU010000011">
    <property type="protein sequence ID" value="KAJ5378741.1"/>
    <property type="molecule type" value="Genomic_DNA"/>
</dbReference>
<dbReference type="SMART" id="SM01152">
    <property type="entry name" value="DUF167"/>
    <property type="match status" value="1"/>
</dbReference>
<accession>A0A9W9SHL7</accession>
<dbReference type="GO" id="GO:0000294">
    <property type="term" value="P:nuclear-transcribed mRNA catabolic process, RNase MRP-dependent"/>
    <property type="evidence" value="ECO:0007669"/>
    <property type="project" value="TreeGrafter"/>
</dbReference>
<dbReference type="GO" id="GO:0000172">
    <property type="term" value="C:ribonuclease MRP complex"/>
    <property type="evidence" value="ECO:0007669"/>
    <property type="project" value="InterPro"/>
</dbReference>
<reference evidence="4" key="2">
    <citation type="journal article" date="2023" name="IMA Fungus">
        <title>Comparative genomic study of the Penicillium genus elucidates a diverse pangenome and 15 lateral gene transfer events.</title>
        <authorList>
            <person name="Petersen C."/>
            <person name="Sorensen T."/>
            <person name="Nielsen M.R."/>
            <person name="Sondergaard T.E."/>
            <person name="Sorensen J.L."/>
            <person name="Fitzpatrick D.A."/>
            <person name="Frisvad J.C."/>
            <person name="Nielsen K.L."/>
        </authorList>
    </citation>
    <scope>NUCLEOTIDE SEQUENCE</scope>
    <source>
        <strain evidence="4">IBT 29677</strain>
    </source>
</reference>
<dbReference type="RefSeq" id="XP_056482527.1">
    <property type="nucleotide sequence ID" value="XM_056636497.1"/>
</dbReference>
<dbReference type="OrthoDB" id="5530243at2759"/>
<dbReference type="Proteomes" id="UP001147747">
    <property type="component" value="Unassembled WGS sequence"/>
</dbReference>
<dbReference type="InterPro" id="IPR036591">
    <property type="entry name" value="YggU-like_sf"/>
</dbReference>
<dbReference type="GO" id="GO:0005655">
    <property type="term" value="C:nucleolar ribonuclease P complex"/>
    <property type="evidence" value="ECO:0007669"/>
    <property type="project" value="InterPro"/>
</dbReference>
<evidence type="ECO:0000259" key="3">
    <source>
        <dbReference type="Pfam" id="PF20976"/>
    </source>
</evidence>
<dbReference type="Gene3D" id="3.30.1200.10">
    <property type="entry name" value="YggU-like"/>
    <property type="match status" value="1"/>
</dbReference>
<dbReference type="GO" id="GO:0008033">
    <property type="term" value="P:tRNA processing"/>
    <property type="evidence" value="ECO:0007669"/>
    <property type="project" value="InterPro"/>
</dbReference>
<gene>
    <name evidence="4" type="ORF">N7509_011860</name>
</gene>
<dbReference type="InterPro" id="IPR020347">
    <property type="entry name" value="Pop8"/>
</dbReference>
<dbReference type="SUPFAM" id="SSF69786">
    <property type="entry name" value="YggU-like"/>
    <property type="match status" value="1"/>
</dbReference>
<dbReference type="Pfam" id="PF02594">
    <property type="entry name" value="DUF167"/>
    <property type="match status" value="1"/>
</dbReference>
<comment type="similarity">
    <text evidence="1">Belongs to the UPF0235 family.</text>
</comment>
<evidence type="ECO:0000256" key="2">
    <source>
        <dbReference type="SAM" id="MobiDB-lite"/>
    </source>
</evidence>
<dbReference type="InterPro" id="IPR003746">
    <property type="entry name" value="DUF167"/>
</dbReference>
<dbReference type="NCBIfam" id="TIGR00251">
    <property type="entry name" value="DUF167 family protein"/>
    <property type="match status" value="1"/>
</dbReference>
<name>A0A9W9SHL7_9EURO</name>
<dbReference type="GO" id="GO:0034965">
    <property type="term" value="P:intronic box C/D snoRNA processing"/>
    <property type="evidence" value="ECO:0007669"/>
    <property type="project" value="TreeGrafter"/>
</dbReference>
<comment type="caution">
    <text evidence="4">The sequence shown here is derived from an EMBL/GenBank/DDBJ whole genome shotgun (WGS) entry which is preliminary data.</text>
</comment>
<dbReference type="GO" id="GO:0004526">
    <property type="term" value="F:ribonuclease P activity"/>
    <property type="evidence" value="ECO:0007669"/>
    <property type="project" value="TreeGrafter"/>
</dbReference>
<dbReference type="PANTHER" id="PTHR28173">
    <property type="entry name" value="RIBONUCLEASES P/MRP PROTEIN SUBUNIT POP8"/>
    <property type="match status" value="1"/>
</dbReference>
<dbReference type="PANTHER" id="PTHR28173:SF1">
    <property type="entry name" value="RIBONUCLEASES P_MRP PROTEIN SUBUNIT POP8"/>
    <property type="match status" value="1"/>
</dbReference>
<dbReference type="HAMAP" id="MF_00634">
    <property type="entry name" value="UPF0235"/>
    <property type="match status" value="1"/>
</dbReference>
<evidence type="ECO:0000313" key="5">
    <source>
        <dbReference type="Proteomes" id="UP001147747"/>
    </source>
</evidence>
<dbReference type="GO" id="GO:0000171">
    <property type="term" value="F:ribonuclease MRP activity"/>
    <property type="evidence" value="ECO:0007669"/>
    <property type="project" value="TreeGrafter"/>
</dbReference>
<dbReference type="InterPro" id="IPR049128">
    <property type="entry name" value="Pop8-like_dom"/>
</dbReference>